<evidence type="ECO:0000313" key="1">
    <source>
        <dbReference type="EMBL" id="JAH69054.1"/>
    </source>
</evidence>
<dbReference type="EMBL" id="GBXM01039523">
    <property type="protein sequence ID" value="JAH69054.1"/>
    <property type="molecule type" value="Transcribed_RNA"/>
</dbReference>
<protein>
    <submittedName>
        <fullName evidence="1">Uncharacterized protein</fullName>
    </submittedName>
</protein>
<proteinExistence type="predicted"/>
<reference evidence="1" key="1">
    <citation type="submission" date="2014-11" db="EMBL/GenBank/DDBJ databases">
        <authorList>
            <person name="Amaro Gonzalez C."/>
        </authorList>
    </citation>
    <scope>NUCLEOTIDE SEQUENCE</scope>
</reference>
<name>A0A0E9UT58_ANGAN</name>
<accession>A0A0E9UT58</accession>
<organism evidence="1">
    <name type="scientific">Anguilla anguilla</name>
    <name type="common">European freshwater eel</name>
    <name type="synonym">Muraena anguilla</name>
    <dbReference type="NCBI Taxonomy" id="7936"/>
    <lineage>
        <taxon>Eukaryota</taxon>
        <taxon>Metazoa</taxon>
        <taxon>Chordata</taxon>
        <taxon>Craniata</taxon>
        <taxon>Vertebrata</taxon>
        <taxon>Euteleostomi</taxon>
        <taxon>Actinopterygii</taxon>
        <taxon>Neopterygii</taxon>
        <taxon>Teleostei</taxon>
        <taxon>Anguilliformes</taxon>
        <taxon>Anguillidae</taxon>
        <taxon>Anguilla</taxon>
    </lineage>
</organism>
<dbReference type="AlphaFoldDB" id="A0A0E9UT58"/>
<reference evidence="1" key="2">
    <citation type="journal article" date="2015" name="Fish Shellfish Immunol.">
        <title>Early steps in the European eel (Anguilla anguilla)-Vibrio vulnificus interaction in the gills: Role of the RtxA13 toxin.</title>
        <authorList>
            <person name="Callol A."/>
            <person name="Pajuelo D."/>
            <person name="Ebbesson L."/>
            <person name="Teles M."/>
            <person name="MacKenzie S."/>
            <person name="Amaro C."/>
        </authorList>
    </citation>
    <scope>NUCLEOTIDE SEQUENCE</scope>
</reference>
<sequence>MTHHCKELLFEHLCLFR</sequence>